<gene>
    <name evidence="3" type="ORF">F3Y22_tig00116989pilonHSYRG00312</name>
</gene>
<dbReference type="AlphaFoldDB" id="A0A6A2WP48"/>
<dbReference type="Proteomes" id="UP000436088">
    <property type="component" value="Unassembled WGS sequence"/>
</dbReference>
<sequence>MEVEMSLVRIFMFVVVQALVYLILSNSSHLFSHDKNMATSLSFKPPRSLSIHRVLTSISDFPQGVEPSPSVTGFRSTTTEEVTQDI</sequence>
<feature type="transmembrane region" description="Helical" evidence="2">
    <location>
        <begin position="6"/>
        <end position="24"/>
    </location>
</feature>
<reference evidence="3" key="1">
    <citation type="submission" date="2019-09" db="EMBL/GenBank/DDBJ databases">
        <title>Draft genome information of white flower Hibiscus syriacus.</title>
        <authorList>
            <person name="Kim Y.-M."/>
        </authorList>
    </citation>
    <scope>NUCLEOTIDE SEQUENCE [LARGE SCALE GENOMIC DNA]</scope>
    <source>
        <strain evidence="3">YM2019G1</strain>
    </source>
</reference>
<name>A0A6A2WP48_HIBSY</name>
<evidence type="ECO:0000313" key="3">
    <source>
        <dbReference type="EMBL" id="KAE8657565.1"/>
    </source>
</evidence>
<evidence type="ECO:0000256" key="2">
    <source>
        <dbReference type="SAM" id="Phobius"/>
    </source>
</evidence>
<comment type="caution">
    <text evidence="3">The sequence shown here is derived from an EMBL/GenBank/DDBJ whole genome shotgun (WGS) entry which is preliminary data.</text>
</comment>
<dbReference type="PANTHER" id="PTHR34268:SF19">
    <property type="entry name" value="TRANSMEMBRANE PROTEIN"/>
    <property type="match status" value="1"/>
</dbReference>
<feature type="region of interest" description="Disordered" evidence="1">
    <location>
        <begin position="66"/>
        <end position="86"/>
    </location>
</feature>
<keyword evidence="2" id="KW-0472">Membrane</keyword>
<feature type="compositionally biased region" description="Polar residues" evidence="1">
    <location>
        <begin position="69"/>
        <end position="86"/>
    </location>
</feature>
<protein>
    <submittedName>
        <fullName evidence="3">Peroxidase superfamily protein</fullName>
    </submittedName>
</protein>
<evidence type="ECO:0000256" key="1">
    <source>
        <dbReference type="SAM" id="MobiDB-lite"/>
    </source>
</evidence>
<dbReference type="GO" id="GO:0004601">
    <property type="term" value="F:peroxidase activity"/>
    <property type="evidence" value="ECO:0007669"/>
    <property type="project" value="UniProtKB-KW"/>
</dbReference>
<keyword evidence="4" id="KW-1185">Reference proteome</keyword>
<keyword evidence="3" id="KW-0575">Peroxidase</keyword>
<keyword evidence="2" id="KW-0812">Transmembrane</keyword>
<organism evidence="3 4">
    <name type="scientific">Hibiscus syriacus</name>
    <name type="common">Rose of Sharon</name>
    <dbReference type="NCBI Taxonomy" id="106335"/>
    <lineage>
        <taxon>Eukaryota</taxon>
        <taxon>Viridiplantae</taxon>
        <taxon>Streptophyta</taxon>
        <taxon>Embryophyta</taxon>
        <taxon>Tracheophyta</taxon>
        <taxon>Spermatophyta</taxon>
        <taxon>Magnoliopsida</taxon>
        <taxon>eudicotyledons</taxon>
        <taxon>Gunneridae</taxon>
        <taxon>Pentapetalae</taxon>
        <taxon>rosids</taxon>
        <taxon>malvids</taxon>
        <taxon>Malvales</taxon>
        <taxon>Malvaceae</taxon>
        <taxon>Malvoideae</taxon>
        <taxon>Hibiscus</taxon>
    </lineage>
</organism>
<evidence type="ECO:0000313" key="4">
    <source>
        <dbReference type="Proteomes" id="UP000436088"/>
    </source>
</evidence>
<accession>A0A6A2WP48</accession>
<keyword evidence="2" id="KW-1133">Transmembrane helix</keyword>
<dbReference type="PANTHER" id="PTHR34268">
    <property type="entry name" value="OS01G0321850 PROTEIN"/>
    <property type="match status" value="1"/>
</dbReference>
<keyword evidence="3" id="KW-0560">Oxidoreductase</keyword>
<proteinExistence type="predicted"/>
<dbReference type="EMBL" id="VEPZ02001757">
    <property type="protein sequence ID" value="KAE8657565.1"/>
    <property type="molecule type" value="Genomic_DNA"/>
</dbReference>